<dbReference type="InterPro" id="IPR036397">
    <property type="entry name" value="RNaseH_sf"/>
</dbReference>
<feature type="non-terminal residue" evidence="1">
    <location>
        <position position="249"/>
    </location>
</feature>
<dbReference type="GO" id="GO:0003676">
    <property type="term" value="F:nucleic acid binding"/>
    <property type="evidence" value="ECO:0007669"/>
    <property type="project" value="InterPro"/>
</dbReference>
<dbReference type="InterPro" id="IPR012337">
    <property type="entry name" value="RNaseH-like_sf"/>
</dbReference>
<dbReference type="Proteomes" id="UP000574390">
    <property type="component" value="Unassembled WGS sequence"/>
</dbReference>
<evidence type="ECO:0000313" key="2">
    <source>
        <dbReference type="Proteomes" id="UP000574390"/>
    </source>
</evidence>
<name>A0A7J6RQC9_PEROL</name>
<proteinExistence type="predicted"/>
<accession>A0A7J6RQC9</accession>
<protein>
    <recommendedName>
        <fullName evidence="3">Integrase catalytic domain-containing protein</fullName>
    </recommendedName>
</protein>
<dbReference type="SUPFAM" id="SSF53098">
    <property type="entry name" value="Ribonuclease H-like"/>
    <property type="match status" value="1"/>
</dbReference>
<reference evidence="1 2" key="1">
    <citation type="submission" date="2020-04" db="EMBL/GenBank/DDBJ databases">
        <title>Perkinsus olseni comparative genomics.</title>
        <authorList>
            <person name="Bogema D.R."/>
        </authorList>
    </citation>
    <scope>NUCLEOTIDE SEQUENCE [LARGE SCALE GENOMIC DNA]</scope>
    <source>
        <strain evidence="1">ATCC PRA-205</strain>
    </source>
</reference>
<organism evidence="1 2">
    <name type="scientific">Perkinsus olseni</name>
    <name type="common">Perkinsus atlanticus</name>
    <dbReference type="NCBI Taxonomy" id="32597"/>
    <lineage>
        <taxon>Eukaryota</taxon>
        <taxon>Sar</taxon>
        <taxon>Alveolata</taxon>
        <taxon>Perkinsozoa</taxon>
        <taxon>Perkinsea</taxon>
        <taxon>Perkinsida</taxon>
        <taxon>Perkinsidae</taxon>
        <taxon>Perkinsus</taxon>
    </lineage>
</organism>
<evidence type="ECO:0008006" key="3">
    <source>
        <dbReference type="Google" id="ProtNLM"/>
    </source>
</evidence>
<evidence type="ECO:0000313" key="1">
    <source>
        <dbReference type="EMBL" id="KAF4722753.1"/>
    </source>
</evidence>
<dbReference type="Gene3D" id="3.30.420.10">
    <property type="entry name" value="Ribonuclease H-like superfamily/Ribonuclease H"/>
    <property type="match status" value="1"/>
</dbReference>
<feature type="non-terminal residue" evidence="1">
    <location>
        <position position="1"/>
    </location>
</feature>
<comment type="caution">
    <text evidence="1">The sequence shown here is derived from an EMBL/GenBank/DDBJ whole genome shotgun (WGS) entry which is preliminary data.</text>
</comment>
<gene>
    <name evidence="1" type="ORF">FOZ62_012620</name>
</gene>
<dbReference type="EMBL" id="JABANM010020488">
    <property type="protein sequence ID" value="KAF4722753.1"/>
    <property type="molecule type" value="Genomic_DNA"/>
</dbReference>
<dbReference type="AlphaFoldDB" id="A0A7J6RQC9"/>
<sequence>HCTLLYCRREDTRHALQGVRELSLLRGKPVLLLSDRAAYFRSAEWTRSLRQQGIRAIHTASRAPWEGAVYERLNLEIRRMLKHVADIPKVQKLLKKFDPQSVNDTHSLRMMLLEIELLCNTRPIGMSTGSSLTDDFMEVISPDRLAYGFQRRLDDYTRPVPLTAPLSPTDSDDEVGTGVEKVLQAAARRSGGEGILPDLSLKDRSSRQCNSPGQKSATQLCVGDAVFVKNDKQIFGARVLELLPGKDEM</sequence>